<evidence type="ECO:0000313" key="1">
    <source>
        <dbReference type="EMBL" id="RNA34466.1"/>
    </source>
</evidence>
<proteinExistence type="predicted"/>
<sequence>MFVWEAGSFPDIFIIYFYDRFDFFNSTYIQFQEIVNAFDLDWTVKNKSNVDICFSSLNWKPIALLIYFFTSFACRHVMSNNVYFFVFKIFGQINILLFHLNALKQDTTDSTVLVTLIRPHLKSYEVTTWVQRTYDIKY</sequence>
<evidence type="ECO:0000313" key="2">
    <source>
        <dbReference type="Proteomes" id="UP000276133"/>
    </source>
</evidence>
<dbReference type="AlphaFoldDB" id="A0A3M7SFD2"/>
<protein>
    <submittedName>
        <fullName evidence="1">Uncharacterized protein</fullName>
    </submittedName>
</protein>
<comment type="caution">
    <text evidence="1">The sequence shown here is derived from an EMBL/GenBank/DDBJ whole genome shotgun (WGS) entry which is preliminary data.</text>
</comment>
<accession>A0A3M7SFD2</accession>
<dbReference type="Proteomes" id="UP000276133">
    <property type="component" value="Unassembled WGS sequence"/>
</dbReference>
<dbReference type="EMBL" id="REGN01001475">
    <property type="protein sequence ID" value="RNA34466.1"/>
    <property type="molecule type" value="Genomic_DNA"/>
</dbReference>
<reference evidence="1 2" key="1">
    <citation type="journal article" date="2018" name="Sci. Rep.">
        <title>Genomic signatures of local adaptation to the degree of environmental predictability in rotifers.</title>
        <authorList>
            <person name="Franch-Gras L."/>
            <person name="Hahn C."/>
            <person name="Garcia-Roger E.M."/>
            <person name="Carmona M.J."/>
            <person name="Serra M."/>
            <person name="Gomez A."/>
        </authorList>
    </citation>
    <scope>NUCLEOTIDE SEQUENCE [LARGE SCALE GENOMIC DNA]</scope>
    <source>
        <strain evidence="1">HYR1</strain>
    </source>
</reference>
<keyword evidence="2" id="KW-1185">Reference proteome</keyword>
<gene>
    <name evidence="1" type="ORF">BpHYR1_004822</name>
</gene>
<organism evidence="1 2">
    <name type="scientific">Brachionus plicatilis</name>
    <name type="common">Marine rotifer</name>
    <name type="synonym">Brachionus muelleri</name>
    <dbReference type="NCBI Taxonomy" id="10195"/>
    <lineage>
        <taxon>Eukaryota</taxon>
        <taxon>Metazoa</taxon>
        <taxon>Spiralia</taxon>
        <taxon>Gnathifera</taxon>
        <taxon>Rotifera</taxon>
        <taxon>Eurotatoria</taxon>
        <taxon>Monogononta</taxon>
        <taxon>Pseudotrocha</taxon>
        <taxon>Ploima</taxon>
        <taxon>Brachionidae</taxon>
        <taxon>Brachionus</taxon>
    </lineage>
</organism>
<name>A0A3M7SFD2_BRAPC</name>